<keyword evidence="4" id="KW-0479">Metal-binding</keyword>
<keyword evidence="2 4" id="KW-0547">Nucleotide-binding</keyword>
<evidence type="ECO:0000256" key="1">
    <source>
        <dbReference type="ARBA" id="ARBA00010638"/>
    </source>
</evidence>
<dbReference type="EC" id="6.3.3.2" evidence="4"/>
<keyword evidence="6" id="KW-1185">Reference proteome</keyword>
<dbReference type="NCBIfam" id="TIGR02727">
    <property type="entry name" value="MTHFS_bact"/>
    <property type="match status" value="1"/>
</dbReference>
<dbReference type="Proteomes" id="UP001500359">
    <property type="component" value="Unassembled WGS sequence"/>
</dbReference>
<proteinExistence type="inferred from homology"/>
<organism evidence="5 6">
    <name type="scientific">Aliiglaciecola litoralis</name>
    <dbReference type="NCBI Taxonomy" id="582857"/>
    <lineage>
        <taxon>Bacteria</taxon>
        <taxon>Pseudomonadati</taxon>
        <taxon>Pseudomonadota</taxon>
        <taxon>Gammaproteobacteria</taxon>
        <taxon>Alteromonadales</taxon>
        <taxon>Alteromonadaceae</taxon>
        <taxon>Aliiglaciecola</taxon>
    </lineage>
</organism>
<evidence type="ECO:0000256" key="4">
    <source>
        <dbReference type="RuleBase" id="RU361279"/>
    </source>
</evidence>
<name>A0ABN1LQI6_9ALTE</name>
<evidence type="ECO:0000313" key="5">
    <source>
        <dbReference type="EMBL" id="GAA0859072.1"/>
    </source>
</evidence>
<sequence length="205" mass="23180">MVNSTEKSKQQLRSYYRQARRSLSNSEQQQAEAKLLEQLLSSGTLDNQRHIAVYLSQDGEISCQALINWCWHNKVHTYLPVLNPHKAGYLLFLPYTKETKMKNNQYQILEPVFDPQSAIDLDALSLMLMPLVAFDLAGNRLGMGGGFYDRTLSQKLAKNSPSTRPFPLLCGVAHDCQQAQRIETQSWDVPVDKIITPSTVINNAL</sequence>
<comment type="cofactor">
    <cofactor evidence="4">
        <name>Mg(2+)</name>
        <dbReference type="ChEBI" id="CHEBI:18420"/>
    </cofactor>
</comment>
<comment type="catalytic activity">
    <reaction evidence="4">
        <text>(6S)-5-formyl-5,6,7,8-tetrahydrofolate + ATP = (6R)-5,10-methenyltetrahydrofolate + ADP + phosphate</text>
        <dbReference type="Rhea" id="RHEA:10488"/>
        <dbReference type="ChEBI" id="CHEBI:30616"/>
        <dbReference type="ChEBI" id="CHEBI:43474"/>
        <dbReference type="ChEBI" id="CHEBI:57455"/>
        <dbReference type="ChEBI" id="CHEBI:57457"/>
        <dbReference type="ChEBI" id="CHEBI:456216"/>
        <dbReference type="EC" id="6.3.3.2"/>
    </reaction>
</comment>
<dbReference type="InterPro" id="IPR024185">
    <property type="entry name" value="FTHF_cligase-like_sf"/>
</dbReference>
<evidence type="ECO:0000256" key="3">
    <source>
        <dbReference type="ARBA" id="ARBA00022840"/>
    </source>
</evidence>
<evidence type="ECO:0000256" key="2">
    <source>
        <dbReference type="ARBA" id="ARBA00022741"/>
    </source>
</evidence>
<keyword evidence="3 4" id="KW-0067">ATP-binding</keyword>
<dbReference type="Pfam" id="PF01812">
    <property type="entry name" value="5-FTHF_cyc-lig"/>
    <property type="match status" value="1"/>
</dbReference>
<comment type="caution">
    <text evidence="5">The sequence shown here is derived from an EMBL/GenBank/DDBJ whole genome shotgun (WGS) entry which is preliminary data.</text>
</comment>
<dbReference type="PANTHER" id="PTHR23407:SF1">
    <property type="entry name" value="5-FORMYLTETRAHYDROFOLATE CYCLO-LIGASE"/>
    <property type="match status" value="1"/>
</dbReference>
<dbReference type="InterPro" id="IPR037171">
    <property type="entry name" value="NagB/RpiA_transferase-like"/>
</dbReference>
<dbReference type="EMBL" id="BAAAFD010000010">
    <property type="protein sequence ID" value="GAA0859072.1"/>
    <property type="molecule type" value="Genomic_DNA"/>
</dbReference>
<dbReference type="PANTHER" id="PTHR23407">
    <property type="entry name" value="ATPASE INHIBITOR/5-FORMYLTETRAHYDROFOLATE CYCLO-LIGASE"/>
    <property type="match status" value="1"/>
</dbReference>
<gene>
    <name evidence="5" type="ORF">GCM10009114_31140</name>
</gene>
<dbReference type="SUPFAM" id="SSF100950">
    <property type="entry name" value="NagB/RpiA/CoA transferase-like"/>
    <property type="match status" value="1"/>
</dbReference>
<protein>
    <recommendedName>
        <fullName evidence="4">5-formyltetrahydrofolate cyclo-ligase</fullName>
        <ecNumber evidence="4">6.3.3.2</ecNumber>
    </recommendedName>
</protein>
<accession>A0ABN1LQI6</accession>
<dbReference type="PIRSF" id="PIRSF006806">
    <property type="entry name" value="FTHF_cligase"/>
    <property type="match status" value="1"/>
</dbReference>
<evidence type="ECO:0000313" key="6">
    <source>
        <dbReference type="Proteomes" id="UP001500359"/>
    </source>
</evidence>
<reference evidence="5 6" key="1">
    <citation type="journal article" date="2019" name="Int. J. Syst. Evol. Microbiol.">
        <title>The Global Catalogue of Microorganisms (GCM) 10K type strain sequencing project: providing services to taxonomists for standard genome sequencing and annotation.</title>
        <authorList>
            <consortium name="The Broad Institute Genomics Platform"/>
            <consortium name="The Broad Institute Genome Sequencing Center for Infectious Disease"/>
            <person name="Wu L."/>
            <person name="Ma J."/>
        </authorList>
    </citation>
    <scope>NUCLEOTIDE SEQUENCE [LARGE SCALE GENOMIC DNA]</scope>
    <source>
        <strain evidence="5 6">JCM 15896</strain>
    </source>
</reference>
<keyword evidence="4" id="KW-0460">Magnesium</keyword>
<comment type="similarity">
    <text evidence="1 4">Belongs to the 5-formyltetrahydrofolate cyclo-ligase family.</text>
</comment>
<dbReference type="InterPro" id="IPR002698">
    <property type="entry name" value="FTHF_cligase"/>
</dbReference>
<dbReference type="Gene3D" id="3.40.50.10420">
    <property type="entry name" value="NagB/RpiA/CoA transferase-like"/>
    <property type="match status" value="1"/>
</dbReference>